<evidence type="ECO:0000313" key="3">
    <source>
        <dbReference type="Proteomes" id="UP000073601"/>
    </source>
</evidence>
<dbReference type="AlphaFoldDB" id="A0A128F869"/>
<protein>
    <submittedName>
        <fullName evidence="2">Uncharacterized protein</fullName>
    </submittedName>
</protein>
<dbReference type="RefSeq" id="WP_157515596.1">
    <property type="nucleotide sequence ID" value="NZ_CAWRCI010000020.1"/>
</dbReference>
<keyword evidence="3" id="KW-1185">Reference proteome</keyword>
<sequence>MKQTTITTFSVCPSELDFEYLLDNSYSLARIAMQGRPIARLGMDAWSPINVHVETENGDKLKRHEVGLRETRTGDEFIGAGPQYQSPLFSPDDA</sequence>
<reference evidence="3" key="1">
    <citation type="submission" date="2016-02" db="EMBL/GenBank/DDBJ databases">
        <authorList>
            <person name="Rodrigo-Torres Lidia"/>
            <person name="Arahal R.David."/>
        </authorList>
    </citation>
    <scope>NUCLEOTIDE SEQUENCE [LARGE SCALE GENOMIC DNA]</scope>
    <source>
        <strain evidence="3">CECT 8713</strain>
    </source>
</reference>
<gene>
    <name evidence="2" type="ORF">GMA8713_02449</name>
</gene>
<evidence type="ECO:0000313" key="2">
    <source>
        <dbReference type="EMBL" id="CZF83013.1"/>
    </source>
</evidence>
<accession>A0A128F869</accession>
<evidence type="ECO:0000256" key="1">
    <source>
        <dbReference type="SAM" id="MobiDB-lite"/>
    </source>
</evidence>
<organism evidence="2 3">
    <name type="scientific">Grimontia marina</name>
    <dbReference type="NCBI Taxonomy" id="646534"/>
    <lineage>
        <taxon>Bacteria</taxon>
        <taxon>Pseudomonadati</taxon>
        <taxon>Pseudomonadota</taxon>
        <taxon>Gammaproteobacteria</taxon>
        <taxon>Vibrionales</taxon>
        <taxon>Vibrionaceae</taxon>
        <taxon>Grimontia</taxon>
    </lineage>
</organism>
<dbReference type="EMBL" id="FIZY01000020">
    <property type="protein sequence ID" value="CZF83013.1"/>
    <property type="molecule type" value="Genomic_DNA"/>
</dbReference>
<name>A0A128F869_9GAMM</name>
<dbReference type="Proteomes" id="UP000073601">
    <property type="component" value="Unassembled WGS sequence"/>
</dbReference>
<proteinExistence type="predicted"/>
<feature type="region of interest" description="Disordered" evidence="1">
    <location>
        <begin position="73"/>
        <end position="94"/>
    </location>
</feature>